<dbReference type="Gene3D" id="3.40.630.30">
    <property type="match status" value="1"/>
</dbReference>
<dbReference type="InterPro" id="IPR016181">
    <property type="entry name" value="Acyl_CoA_acyltransferase"/>
</dbReference>
<protein>
    <recommendedName>
        <fullName evidence="3">N-acetyltransferase domain-containing protein</fullName>
    </recommendedName>
</protein>
<reference evidence="2" key="1">
    <citation type="submission" date="2015-06" db="EMBL/GenBank/DDBJ databases">
        <authorList>
            <person name="Bertelli C."/>
        </authorList>
    </citation>
    <scope>NUCLEOTIDE SEQUENCE [LARGE SCALE GENOMIC DNA]</scope>
    <source>
        <strain evidence="2">CRIB-30</strain>
    </source>
</reference>
<dbReference type="AlphaFoldDB" id="A0A0H5DNH8"/>
<dbReference type="RefSeq" id="WP_098037623.1">
    <property type="nucleotide sequence ID" value="NZ_CWGJ01000006.1"/>
</dbReference>
<gene>
    <name evidence="1" type="ORF">ELAC_0406</name>
</gene>
<dbReference type="EMBL" id="CWGJ01000006">
    <property type="protein sequence ID" value="CRX37767.1"/>
    <property type="molecule type" value="Genomic_DNA"/>
</dbReference>
<evidence type="ECO:0000313" key="2">
    <source>
        <dbReference type="Proteomes" id="UP000220251"/>
    </source>
</evidence>
<sequence length="318" mass="37482">MHAEEINITYLNEETKREMLSLANPELAYFFKEEKPVRGKKVIRQLLYAVFDEETLQGFALVVFLPSFSLGDIKQLYLKEIPAKKEAATRLLHCIEDSLKRRGCLILQHQYEEDEGAPTPFIELFLQAEGFGLKSLRMARLYFDIFAFLPPWFLKTRPLPPDFSFFPWKEVTPQELMKLHRMQEQFTVHPFISPTDEEESMQPINSIGLRYKAELVGWMVTHTLPYEPDQIRYSAFYVSPEFLNRGVAVPLLQESIRRQQRSPIQWGYLLLNFGYTDKRWLRFVEARIRPNAYRLVRIWRLSKALAMPRSAQDEKGKP</sequence>
<proteinExistence type="predicted"/>
<dbReference type="OrthoDB" id="21492at2"/>
<dbReference type="SUPFAM" id="SSF55729">
    <property type="entry name" value="Acyl-CoA N-acyltransferases (Nat)"/>
    <property type="match status" value="1"/>
</dbReference>
<evidence type="ECO:0008006" key="3">
    <source>
        <dbReference type="Google" id="ProtNLM"/>
    </source>
</evidence>
<name>A0A0H5DNH8_9BACT</name>
<evidence type="ECO:0000313" key="1">
    <source>
        <dbReference type="EMBL" id="CRX37767.1"/>
    </source>
</evidence>
<organism evidence="1 2">
    <name type="scientific">Estrella lausannensis</name>
    <dbReference type="NCBI Taxonomy" id="483423"/>
    <lineage>
        <taxon>Bacteria</taxon>
        <taxon>Pseudomonadati</taxon>
        <taxon>Chlamydiota</taxon>
        <taxon>Chlamydiia</taxon>
        <taxon>Parachlamydiales</taxon>
        <taxon>Candidatus Criblamydiaceae</taxon>
        <taxon>Estrella</taxon>
    </lineage>
</organism>
<keyword evidence="2" id="KW-1185">Reference proteome</keyword>
<accession>A0A0H5DNH8</accession>
<dbReference type="Proteomes" id="UP000220251">
    <property type="component" value="Unassembled WGS sequence"/>
</dbReference>